<dbReference type="EMBL" id="JAPUUL010001817">
    <property type="protein sequence ID" value="KAJ8126528.1"/>
    <property type="molecule type" value="Genomic_DNA"/>
</dbReference>
<sequence>MVKEYYGQRATVPGTLLITEAAYISRSAVGRYSMPGIYSKAQIARWKEITDAVHKKGSYIYCQLWHLGRAGCVEIHETMGARLKSSSAVRVNETADIPEEMMEEDIWEVIGDFVKAAENAIAAGFDGVELHGANGYLIDQFIQDTCNKRTDSWGGSVSRRARFAVEVTKAVVNAIGADKTAIRLSPFSDFQGMGMKDPYTQFAHVARELKPLNLSYLHLVEPRISGDVDAGCGAGHSLGFLVKLWNNQSPIILAGGFLPESARRAADETWKDFDIIIAFGRYFISNPDLVFRLREGIEFAKYDRSTFYTTKPEGYIDYPVSDQYLALLDRKVDEVMQDKKGYEPAIIQVAV</sequence>
<protein>
    <submittedName>
        <fullName evidence="1">Uncharacterized protein</fullName>
    </submittedName>
</protein>
<reference evidence="1" key="1">
    <citation type="submission" date="2022-12" db="EMBL/GenBank/DDBJ databases">
        <title>Genome Sequence of Lasiodiplodia mahajangana.</title>
        <authorList>
            <person name="Buettner E."/>
        </authorList>
    </citation>
    <scope>NUCLEOTIDE SEQUENCE</scope>
    <source>
        <strain evidence="1">VT137</strain>
    </source>
</reference>
<evidence type="ECO:0000313" key="1">
    <source>
        <dbReference type="EMBL" id="KAJ8126528.1"/>
    </source>
</evidence>
<comment type="caution">
    <text evidence="1">The sequence shown here is derived from an EMBL/GenBank/DDBJ whole genome shotgun (WGS) entry which is preliminary data.</text>
</comment>
<name>A0ACC2JG86_9PEZI</name>
<accession>A0ACC2JG86</accession>
<evidence type="ECO:0000313" key="2">
    <source>
        <dbReference type="Proteomes" id="UP001153332"/>
    </source>
</evidence>
<gene>
    <name evidence="1" type="ORF">O1611_g7110</name>
</gene>
<proteinExistence type="predicted"/>
<dbReference type="Proteomes" id="UP001153332">
    <property type="component" value="Unassembled WGS sequence"/>
</dbReference>
<keyword evidence="2" id="KW-1185">Reference proteome</keyword>
<organism evidence="1 2">
    <name type="scientific">Lasiodiplodia mahajangana</name>
    <dbReference type="NCBI Taxonomy" id="1108764"/>
    <lineage>
        <taxon>Eukaryota</taxon>
        <taxon>Fungi</taxon>
        <taxon>Dikarya</taxon>
        <taxon>Ascomycota</taxon>
        <taxon>Pezizomycotina</taxon>
        <taxon>Dothideomycetes</taxon>
        <taxon>Dothideomycetes incertae sedis</taxon>
        <taxon>Botryosphaeriales</taxon>
        <taxon>Botryosphaeriaceae</taxon>
        <taxon>Lasiodiplodia</taxon>
    </lineage>
</organism>